<protein>
    <recommendedName>
        <fullName evidence="1">SNF2 N-terminal domain-containing protein</fullName>
    </recommendedName>
</protein>
<feature type="domain" description="SNF2 N-terminal" evidence="1">
    <location>
        <begin position="1"/>
        <end position="48"/>
    </location>
</feature>
<dbReference type="Proteomes" id="UP000009183">
    <property type="component" value="Chromosome 11"/>
</dbReference>
<dbReference type="InterPro" id="IPR027417">
    <property type="entry name" value="P-loop_NTPase"/>
</dbReference>
<evidence type="ECO:0000313" key="3">
    <source>
        <dbReference type="Proteomes" id="UP000009183"/>
    </source>
</evidence>
<dbReference type="Gene3D" id="1.20.120.850">
    <property type="entry name" value="SWI2/SNF2 ATPases, N-terminal domain"/>
    <property type="match status" value="1"/>
</dbReference>
<reference evidence="3" key="1">
    <citation type="journal article" date="2007" name="Nature">
        <title>The grapevine genome sequence suggests ancestral hexaploidization in major angiosperm phyla.</title>
        <authorList>
            <consortium name="The French-Italian Public Consortium for Grapevine Genome Characterization."/>
            <person name="Jaillon O."/>
            <person name="Aury J.-M."/>
            <person name="Noel B."/>
            <person name="Policriti A."/>
            <person name="Clepet C."/>
            <person name="Casagrande A."/>
            <person name="Choisne N."/>
            <person name="Aubourg S."/>
            <person name="Vitulo N."/>
            <person name="Jubin C."/>
            <person name="Vezzi A."/>
            <person name="Legeai F."/>
            <person name="Hugueney P."/>
            <person name="Dasilva C."/>
            <person name="Horner D."/>
            <person name="Mica E."/>
            <person name="Jublot D."/>
            <person name="Poulain J."/>
            <person name="Bruyere C."/>
            <person name="Billault A."/>
            <person name="Segurens B."/>
            <person name="Gouyvenoux M."/>
            <person name="Ugarte E."/>
            <person name="Cattonaro F."/>
            <person name="Anthouard V."/>
            <person name="Vico V."/>
            <person name="Del Fabbro C."/>
            <person name="Alaux M."/>
            <person name="Di Gaspero G."/>
            <person name="Dumas V."/>
            <person name="Felice N."/>
            <person name="Paillard S."/>
            <person name="Juman I."/>
            <person name="Moroldo M."/>
            <person name="Scalabrin S."/>
            <person name="Canaguier A."/>
            <person name="Le Clainche I."/>
            <person name="Malacrida G."/>
            <person name="Durand E."/>
            <person name="Pesole G."/>
            <person name="Laucou V."/>
            <person name="Chatelet P."/>
            <person name="Merdinoglu D."/>
            <person name="Delledonne M."/>
            <person name="Pezzotti M."/>
            <person name="Lecharny A."/>
            <person name="Scarpelli C."/>
            <person name="Artiguenave F."/>
            <person name="Pe M.E."/>
            <person name="Valle G."/>
            <person name="Morgante M."/>
            <person name="Caboche M."/>
            <person name="Adam-Blondon A.-F."/>
            <person name="Weissenbach J."/>
            <person name="Quetier F."/>
            <person name="Wincker P."/>
        </authorList>
    </citation>
    <scope>NUCLEOTIDE SEQUENCE [LARGE SCALE GENOMIC DNA]</scope>
    <source>
        <strain evidence="3">cv. Pinot noir / PN40024</strain>
    </source>
</reference>
<dbReference type="Gene3D" id="3.40.50.10810">
    <property type="entry name" value="Tandem AAA-ATPase domain"/>
    <property type="match status" value="1"/>
</dbReference>
<accession>D7T0L4</accession>
<dbReference type="eggNOG" id="KOG0387">
    <property type="taxonomic scope" value="Eukaryota"/>
</dbReference>
<organism evidence="2 3">
    <name type="scientific">Vitis vinifera</name>
    <name type="common">Grape</name>
    <dbReference type="NCBI Taxonomy" id="29760"/>
    <lineage>
        <taxon>Eukaryota</taxon>
        <taxon>Viridiplantae</taxon>
        <taxon>Streptophyta</taxon>
        <taxon>Embryophyta</taxon>
        <taxon>Tracheophyta</taxon>
        <taxon>Spermatophyta</taxon>
        <taxon>Magnoliopsida</taxon>
        <taxon>eudicotyledons</taxon>
        <taxon>Gunneridae</taxon>
        <taxon>Pentapetalae</taxon>
        <taxon>rosids</taxon>
        <taxon>Vitales</taxon>
        <taxon>Vitaceae</taxon>
        <taxon>Viteae</taxon>
        <taxon>Vitis</taxon>
    </lineage>
</organism>
<dbReference type="EMBL" id="FN595502">
    <property type="protein sequence ID" value="CBI24043.3"/>
    <property type="molecule type" value="Genomic_DNA"/>
</dbReference>
<dbReference type="HOGENOM" id="CLU_1520488_0_0_1"/>
<name>D7T0L4_VITVI</name>
<dbReference type="InterPro" id="IPR038718">
    <property type="entry name" value="SNF2-like_sf"/>
</dbReference>
<dbReference type="Pfam" id="PF00176">
    <property type="entry name" value="SNF2-rel_dom"/>
    <property type="match status" value="1"/>
</dbReference>
<gene>
    <name evidence="2" type="ordered locus">VIT_11s0065g00080</name>
</gene>
<dbReference type="SUPFAM" id="SSF52540">
    <property type="entry name" value="P-loop containing nucleoside triphosphate hydrolases"/>
    <property type="match status" value="1"/>
</dbReference>
<dbReference type="GO" id="GO:0005524">
    <property type="term" value="F:ATP binding"/>
    <property type="evidence" value="ECO:0007669"/>
    <property type="project" value="InterPro"/>
</dbReference>
<evidence type="ECO:0000259" key="1">
    <source>
        <dbReference type="Pfam" id="PF00176"/>
    </source>
</evidence>
<proteinExistence type="predicted"/>
<dbReference type="AlphaFoldDB" id="D7T0L4"/>
<dbReference type="FunFam" id="1.20.120.850:FF:000022">
    <property type="entry name" value="SNF2 family N-terminal domain-domain-containing protein"/>
    <property type="match status" value="1"/>
</dbReference>
<dbReference type="PANTHER" id="PTHR45629">
    <property type="entry name" value="SNF2/RAD54 FAMILY MEMBER"/>
    <property type="match status" value="1"/>
</dbReference>
<dbReference type="InterPro" id="IPR000330">
    <property type="entry name" value="SNF2_N"/>
</dbReference>
<dbReference type="PaxDb" id="29760-VIT_11s0065g00080.t01"/>
<dbReference type="STRING" id="29760.D7T0L4"/>
<keyword evidence="3" id="KW-1185">Reference proteome</keyword>
<dbReference type="PANTHER" id="PTHR45629:SF7">
    <property type="entry name" value="DNA EXCISION REPAIR PROTEIN ERCC-6-RELATED"/>
    <property type="match status" value="1"/>
</dbReference>
<dbReference type="InterPro" id="IPR050496">
    <property type="entry name" value="SNF2_RAD54_helicase_repair"/>
</dbReference>
<dbReference type="InParanoid" id="D7T0L4"/>
<evidence type="ECO:0000313" key="2">
    <source>
        <dbReference type="EMBL" id="CBI24043.3"/>
    </source>
</evidence>
<sequence>MGLGKTIQVLSFLGALHFSNMYKPSVVICPVILLRQWKREVKKMVPKFSLLPVFEAKFAVPISVGGYANASPLQVSTTYSLTAKQRSVYRAFLASSEVEQIFDGSRNSLYAINVMHKIYNHLDLLEQEHAYQNPDYGNFEHSGKWRIDFLLAMQVVILKSQSWVGMPLLMKLYTQTQ</sequence>